<dbReference type="GO" id="GO:0005634">
    <property type="term" value="C:nucleus"/>
    <property type="evidence" value="ECO:0007669"/>
    <property type="project" value="UniProtKB-SubCell"/>
</dbReference>
<dbReference type="GO" id="GO:0000978">
    <property type="term" value="F:RNA polymerase II cis-regulatory region sequence-specific DNA binding"/>
    <property type="evidence" value="ECO:0007669"/>
    <property type="project" value="TreeGrafter"/>
</dbReference>
<feature type="domain" description="Copper-fist" evidence="9">
    <location>
        <begin position="1"/>
        <end position="40"/>
    </location>
</feature>
<evidence type="ECO:0000256" key="8">
    <source>
        <dbReference type="SAM" id="MobiDB-lite"/>
    </source>
</evidence>
<reference evidence="10 11" key="1">
    <citation type="submission" date="2022-09" db="EMBL/GenBank/DDBJ databases">
        <authorList>
            <person name="Palmer J.M."/>
        </authorList>
    </citation>
    <scope>NUCLEOTIDE SEQUENCE [LARGE SCALE GENOMIC DNA]</scope>
    <source>
        <strain evidence="10 11">DSM 7382</strain>
    </source>
</reference>
<keyword evidence="11" id="KW-1185">Reference proteome</keyword>
<dbReference type="PROSITE" id="PS50073">
    <property type="entry name" value="COPPER_FIST_2"/>
    <property type="match status" value="1"/>
</dbReference>
<gene>
    <name evidence="10" type="ORF">QCA50_008534</name>
</gene>
<comment type="caution">
    <text evidence="10">The sequence shown here is derived from an EMBL/GenBank/DDBJ whole genome shotgun (WGS) entry which is preliminary data.</text>
</comment>
<evidence type="ECO:0000256" key="2">
    <source>
        <dbReference type="ARBA" id="ARBA00022723"/>
    </source>
</evidence>
<dbReference type="SMART" id="SM01090">
    <property type="entry name" value="Copper-fist"/>
    <property type="match status" value="1"/>
</dbReference>
<evidence type="ECO:0000259" key="9">
    <source>
        <dbReference type="PROSITE" id="PS50073"/>
    </source>
</evidence>
<keyword evidence="7" id="KW-0539">Nucleus</keyword>
<keyword evidence="6" id="KW-0804">Transcription</keyword>
<proteinExistence type="predicted"/>
<protein>
    <recommendedName>
        <fullName evidence="9">Copper-fist domain-containing protein</fullName>
    </recommendedName>
</protein>
<dbReference type="SMART" id="SM00412">
    <property type="entry name" value="Cu_FIST"/>
    <property type="match status" value="1"/>
</dbReference>
<dbReference type="FunFam" id="3.90.430.10:FF:000001">
    <property type="entry name" value="Copper fist DNA-binding protein"/>
    <property type="match status" value="1"/>
</dbReference>
<keyword evidence="5" id="KW-0805">Transcription regulation</keyword>
<dbReference type="GO" id="GO:0005507">
    <property type="term" value="F:copper ion binding"/>
    <property type="evidence" value="ECO:0007669"/>
    <property type="project" value="InterPro"/>
</dbReference>
<dbReference type="InterPro" id="IPR051763">
    <property type="entry name" value="Copper_Homeo_Regul"/>
</dbReference>
<keyword evidence="4" id="KW-0186">Copper</keyword>
<comment type="subcellular location">
    <subcellularLocation>
        <location evidence="1">Nucleus</location>
    </subcellularLocation>
</comment>
<dbReference type="GO" id="GO:0045944">
    <property type="term" value="P:positive regulation of transcription by RNA polymerase II"/>
    <property type="evidence" value="ECO:0007669"/>
    <property type="project" value="TreeGrafter"/>
</dbReference>
<evidence type="ECO:0000256" key="7">
    <source>
        <dbReference type="ARBA" id="ARBA00023242"/>
    </source>
</evidence>
<dbReference type="Pfam" id="PF00649">
    <property type="entry name" value="Copper-fist"/>
    <property type="match status" value="1"/>
</dbReference>
<dbReference type="AlphaFoldDB" id="A0AAW0GDH3"/>
<evidence type="ECO:0000256" key="4">
    <source>
        <dbReference type="ARBA" id="ARBA00023008"/>
    </source>
</evidence>
<evidence type="ECO:0000256" key="3">
    <source>
        <dbReference type="ARBA" id="ARBA00022833"/>
    </source>
</evidence>
<name>A0AAW0GDH3_9APHY</name>
<dbReference type="PRINTS" id="PR00617">
    <property type="entry name" value="COPPERFIST"/>
</dbReference>
<dbReference type="InterPro" id="IPR001083">
    <property type="entry name" value="Cu_fist_DNA-bd_dom"/>
</dbReference>
<dbReference type="PANTHER" id="PTHR28088">
    <property type="entry name" value="TRANSCRIPTIONAL ACTIVATOR HAA1-RELATED"/>
    <property type="match status" value="1"/>
</dbReference>
<evidence type="ECO:0000313" key="10">
    <source>
        <dbReference type="EMBL" id="KAK7688164.1"/>
    </source>
</evidence>
<dbReference type="EMBL" id="JASBNA010000011">
    <property type="protein sequence ID" value="KAK7688164.1"/>
    <property type="molecule type" value="Genomic_DNA"/>
</dbReference>
<evidence type="ECO:0000256" key="5">
    <source>
        <dbReference type="ARBA" id="ARBA00023015"/>
    </source>
</evidence>
<feature type="region of interest" description="Disordered" evidence="8">
    <location>
        <begin position="180"/>
        <end position="235"/>
    </location>
</feature>
<keyword evidence="2" id="KW-0479">Metal-binding</keyword>
<dbReference type="GO" id="GO:0000981">
    <property type="term" value="F:DNA-binding transcription factor activity, RNA polymerase II-specific"/>
    <property type="evidence" value="ECO:0007669"/>
    <property type="project" value="TreeGrafter"/>
</dbReference>
<evidence type="ECO:0000256" key="6">
    <source>
        <dbReference type="ARBA" id="ARBA00023163"/>
    </source>
</evidence>
<dbReference type="Proteomes" id="UP001385951">
    <property type="component" value="Unassembled WGS sequence"/>
</dbReference>
<keyword evidence="3" id="KW-0862">Zinc</keyword>
<evidence type="ECO:0000256" key="1">
    <source>
        <dbReference type="ARBA" id="ARBA00004123"/>
    </source>
</evidence>
<dbReference type="GO" id="GO:0006878">
    <property type="term" value="P:intracellular copper ion homeostasis"/>
    <property type="evidence" value="ECO:0007669"/>
    <property type="project" value="TreeGrafter"/>
</dbReference>
<accession>A0AAW0GDH3</accession>
<sequence length="415" mass="44079">MVIVNDKKFACESCIKGHRSSSCAHNDRPLFEVKKKGRPVSQCQQCRDLRKTKKVHSRCECHTKPEKPQVRQLTAASKRFIPILPALPNGLKDAITDQALPYIANPRAKVDTLLNPCTCKDIWSCNCRTDATAATICSGLDALANAAALCTQDLPIAVSPAFPPTNTSIMDKPIRSCCQPAENPTQSTKRKGRSSPSPSPPPTSKHRGPSLPPIHTHITPISPSPIPASPTAVPEFPTMPPLSSIAALAGSGCSCGFRCTCPGCVEHRGPEYASKDHADCPDGCGTCVDYEGGVELPTVHSHHCTAGPSRLSSRVSTGRASIGSSGASFVDSFFARADSISLPPAPLQRKRRGTLDPTDTTVYPSMLFAGGLRHLEERGPAFGLGNVVAQMGPVAVTVLAAVAGPRHTKFIPVRF</sequence>
<dbReference type="SUPFAM" id="SSF57879">
    <property type="entry name" value="Zinc domain conserved in yeast copper-regulated transcription factors"/>
    <property type="match status" value="1"/>
</dbReference>
<dbReference type="Gene3D" id="3.90.430.10">
    <property type="entry name" value="Copper fist DNA-binding domain"/>
    <property type="match status" value="1"/>
</dbReference>
<dbReference type="PANTHER" id="PTHR28088:SF5">
    <property type="entry name" value="TRANSCRIPTIONAL ACTIVATOR HAA1-RELATED"/>
    <property type="match status" value="1"/>
</dbReference>
<evidence type="ECO:0000313" key="11">
    <source>
        <dbReference type="Proteomes" id="UP001385951"/>
    </source>
</evidence>
<dbReference type="GO" id="GO:0006879">
    <property type="term" value="P:intracellular iron ion homeostasis"/>
    <property type="evidence" value="ECO:0007669"/>
    <property type="project" value="TreeGrafter"/>
</dbReference>
<dbReference type="InterPro" id="IPR036395">
    <property type="entry name" value="Cu_fist_DNA-bd_dom_sf"/>
</dbReference>
<organism evidence="10 11">
    <name type="scientific">Cerrena zonata</name>
    <dbReference type="NCBI Taxonomy" id="2478898"/>
    <lineage>
        <taxon>Eukaryota</taxon>
        <taxon>Fungi</taxon>
        <taxon>Dikarya</taxon>
        <taxon>Basidiomycota</taxon>
        <taxon>Agaricomycotina</taxon>
        <taxon>Agaricomycetes</taxon>
        <taxon>Polyporales</taxon>
        <taxon>Cerrenaceae</taxon>
        <taxon>Cerrena</taxon>
    </lineage>
</organism>